<evidence type="ECO:0000256" key="2">
    <source>
        <dbReference type="SAM" id="Phobius"/>
    </source>
</evidence>
<feature type="region of interest" description="Disordered" evidence="1">
    <location>
        <begin position="599"/>
        <end position="632"/>
    </location>
</feature>
<feature type="transmembrane region" description="Helical" evidence="2">
    <location>
        <begin position="31"/>
        <end position="48"/>
    </location>
</feature>
<feature type="region of interest" description="Disordered" evidence="1">
    <location>
        <begin position="1"/>
        <end position="25"/>
    </location>
</feature>
<sequence length="734" mass="81448">MAPNQVTIPRKPVPRPEPRNKRTVKRKSPRLTTLLSSAFAAILLFTVLPWARRWFLSGAAIQSFLLLFTHRGDDSAFPSIPLWTRLSTLNLIYAVCSTSWLLHGLFVSVCYPTILLTSLTHFPWVGELSRKLMRKTFGRYGHFIRDKLALFNLPALEIDTEVDGLFVLRGVTISFSTLSIVGHDVECGIKLAKDIELAIYVDEVVVNLFRRIEIGDVYANVKGGKFEMTFGGLDDDTTDDTASLDSFFVGDTPLLRAASAGTDGFKNRPKLRESLTGVSFMQDSSPRAGLDGVTRLSPDEDEAEKDYHELLTDIKTTSAIHKARRQALQKATEEQRSALDDVKNMRAAINAELHSFPSISHSPTRSVRVSMLRTMSPPWVREFQHRLPLLLRLLLAPVSYLHPIKISSINAAGSGKWVSSLLQHEIFAEHTETNAELRRLHRRTSAWLADTTFSLQLVDVDGLGQVPLSTYFDIVTYLKVHDVVAYRTVQEHGTIAQVVRVGGADATFRIPSYLLPHHEHCIPPEPSTEDKEQLEIDVTEADGIPQTVRAKKLLKKAQKDQTSIEMSVHAQLPATFDQSMLNFVAAVVKATKIIELEEEALDIDPESPPQPSPAPSPPPEADSTPPSSPVKASMGIKEAVNVKMLARNIRQNLKDGTYNSNIKDFVKEVHKNTRDGMRKHAVGTLINDRWIAKLVGKTAAALQKAQGDIGYTGGIPIPLAPYRGSKDLPTKLLP</sequence>
<dbReference type="AlphaFoldDB" id="A0A9P9WR03"/>
<accession>A0A9P9WR03</accession>
<name>A0A9P9WR03_9PEZI</name>
<comment type="caution">
    <text evidence="3">The sequence shown here is derived from an EMBL/GenBank/DDBJ whole genome shotgun (WGS) entry which is preliminary data.</text>
</comment>
<keyword evidence="4" id="KW-1185">Reference proteome</keyword>
<dbReference type="EMBL" id="JAFIMR010000008">
    <property type="protein sequence ID" value="KAI1875423.1"/>
    <property type="molecule type" value="Genomic_DNA"/>
</dbReference>
<reference evidence="3" key="1">
    <citation type="submission" date="2021-03" db="EMBL/GenBank/DDBJ databases">
        <title>Revisited historic fungal species revealed as producer of novel bioactive compounds through whole genome sequencing and comparative genomics.</title>
        <authorList>
            <person name="Vignolle G.A."/>
            <person name="Hochenegger N."/>
            <person name="Mach R.L."/>
            <person name="Mach-Aigner A.R."/>
            <person name="Javad Rahimi M."/>
            <person name="Salim K.A."/>
            <person name="Chan C.M."/>
            <person name="Lim L.B.L."/>
            <person name="Cai F."/>
            <person name="Druzhinina I.S."/>
            <person name="U'Ren J.M."/>
            <person name="Derntl C."/>
        </authorList>
    </citation>
    <scope>NUCLEOTIDE SEQUENCE</scope>
    <source>
        <strain evidence="3">TUCIM 5799</strain>
    </source>
</reference>
<protein>
    <submittedName>
        <fullName evidence="3">Uncharacterized protein</fullName>
    </submittedName>
</protein>
<evidence type="ECO:0000313" key="4">
    <source>
        <dbReference type="Proteomes" id="UP000829685"/>
    </source>
</evidence>
<gene>
    <name evidence="3" type="ORF">JX265_004481</name>
</gene>
<keyword evidence="2" id="KW-1133">Transmembrane helix</keyword>
<keyword evidence="2" id="KW-0812">Transmembrane</keyword>
<evidence type="ECO:0000313" key="3">
    <source>
        <dbReference type="EMBL" id="KAI1875423.1"/>
    </source>
</evidence>
<organism evidence="3 4">
    <name type="scientific">Neoarthrinium moseri</name>
    <dbReference type="NCBI Taxonomy" id="1658444"/>
    <lineage>
        <taxon>Eukaryota</taxon>
        <taxon>Fungi</taxon>
        <taxon>Dikarya</taxon>
        <taxon>Ascomycota</taxon>
        <taxon>Pezizomycotina</taxon>
        <taxon>Sordariomycetes</taxon>
        <taxon>Xylariomycetidae</taxon>
        <taxon>Amphisphaeriales</taxon>
        <taxon>Apiosporaceae</taxon>
        <taxon>Neoarthrinium</taxon>
    </lineage>
</organism>
<evidence type="ECO:0000256" key="1">
    <source>
        <dbReference type="SAM" id="MobiDB-lite"/>
    </source>
</evidence>
<keyword evidence="2" id="KW-0472">Membrane</keyword>
<proteinExistence type="predicted"/>
<feature type="compositionally biased region" description="Pro residues" evidence="1">
    <location>
        <begin position="606"/>
        <end position="620"/>
    </location>
</feature>
<dbReference type="Proteomes" id="UP000829685">
    <property type="component" value="Unassembled WGS sequence"/>
</dbReference>